<evidence type="ECO:0000313" key="1">
    <source>
        <dbReference type="Proteomes" id="UP000046395"/>
    </source>
</evidence>
<protein>
    <submittedName>
        <fullName evidence="2">Uncharacterized protein</fullName>
    </submittedName>
</protein>
<dbReference type="Proteomes" id="UP000046395">
    <property type="component" value="Unassembled WGS sequence"/>
</dbReference>
<accession>A0A5S6QLK1</accession>
<evidence type="ECO:0000313" key="2">
    <source>
        <dbReference type="WBParaSite" id="TMUE_2000007747.1"/>
    </source>
</evidence>
<proteinExistence type="predicted"/>
<reference evidence="2" key="1">
    <citation type="submission" date="2019-12" db="UniProtKB">
        <authorList>
            <consortium name="WormBaseParasite"/>
        </authorList>
    </citation>
    <scope>IDENTIFICATION</scope>
</reference>
<sequence>MVIGSTIQTTWTPILHRGSWRRIAMPTTHRLNRHSISAMDSIETYAASSSNRLSIAYFSTNWAYACTLLVRLERNHSHRQGDGS</sequence>
<dbReference type="AlphaFoldDB" id="A0A5S6QLK1"/>
<keyword evidence="1" id="KW-1185">Reference proteome</keyword>
<dbReference type="WBParaSite" id="TMUE_2000007747.1">
    <property type="protein sequence ID" value="TMUE_2000007747.1"/>
    <property type="gene ID" value="WBGene00294896"/>
</dbReference>
<organism evidence="1 2">
    <name type="scientific">Trichuris muris</name>
    <name type="common">Mouse whipworm</name>
    <dbReference type="NCBI Taxonomy" id="70415"/>
    <lineage>
        <taxon>Eukaryota</taxon>
        <taxon>Metazoa</taxon>
        <taxon>Ecdysozoa</taxon>
        <taxon>Nematoda</taxon>
        <taxon>Enoplea</taxon>
        <taxon>Dorylaimia</taxon>
        <taxon>Trichinellida</taxon>
        <taxon>Trichuridae</taxon>
        <taxon>Trichuris</taxon>
    </lineage>
</organism>
<name>A0A5S6QLK1_TRIMR</name>